<sequence>MGHSECWWNTNIEEEMSRINPECFYLWPTMTVIQRMYEIDHDLPEAREQALRQILETQEKQKERHD</sequence>
<keyword evidence="2" id="KW-1185">Reference proteome</keyword>
<accession>A0ACA9QTE6</accession>
<proteinExistence type="predicted"/>
<evidence type="ECO:0000313" key="2">
    <source>
        <dbReference type="Proteomes" id="UP000789920"/>
    </source>
</evidence>
<reference evidence="1" key="1">
    <citation type="submission" date="2021-06" db="EMBL/GenBank/DDBJ databases">
        <authorList>
            <person name="Kallberg Y."/>
            <person name="Tangrot J."/>
            <person name="Rosling A."/>
        </authorList>
    </citation>
    <scope>NUCLEOTIDE SEQUENCE</scope>
    <source>
        <strain evidence="1">MA461A</strain>
    </source>
</reference>
<name>A0ACA9QTE6_9GLOM</name>
<protein>
    <submittedName>
        <fullName evidence="1">13237_t:CDS:1</fullName>
    </submittedName>
</protein>
<comment type="caution">
    <text evidence="1">The sequence shown here is derived from an EMBL/GenBank/DDBJ whole genome shotgun (WGS) entry which is preliminary data.</text>
</comment>
<dbReference type="EMBL" id="CAJVQC010036648">
    <property type="protein sequence ID" value="CAG8761783.1"/>
    <property type="molecule type" value="Genomic_DNA"/>
</dbReference>
<evidence type="ECO:0000313" key="1">
    <source>
        <dbReference type="EMBL" id="CAG8761783.1"/>
    </source>
</evidence>
<dbReference type="Proteomes" id="UP000789920">
    <property type="component" value="Unassembled WGS sequence"/>
</dbReference>
<gene>
    <name evidence="1" type="ORF">RPERSI_LOCUS15308</name>
</gene>
<organism evidence="1 2">
    <name type="scientific">Racocetra persica</name>
    <dbReference type="NCBI Taxonomy" id="160502"/>
    <lineage>
        <taxon>Eukaryota</taxon>
        <taxon>Fungi</taxon>
        <taxon>Fungi incertae sedis</taxon>
        <taxon>Mucoromycota</taxon>
        <taxon>Glomeromycotina</taxon>
        <taxon>Glomeromycetes</taxon>
        <taxon>Diversisporales</taxon>
        <taxon>Gigasporaceae</taxon>
        <taxon>Racocetra</taxon>
    </lineage>
</organism>